<dbReference type="Proteomes" id="UP001589605">
    <property type="component" value="Unassembled WGS sequence"/>
</dbReference>
<evidence type="ECO:0000313" key="2">
    <source>
        <dbReference type="EMBL" id="MFB9055085.1"/>
    </source>
</evidence>
<protein>
    <recommendedName>
        <fullName evidence="4">DUF4468 domain-containing protein</fullName>
    </recommendedName>
</protein>
<evidence type="ECO:0000313" key="3">
    <source>
        <dbReference type="Proteomes" id="UP001589605"/>
    </source>
</evidence>
<name>A0ABV5F6P9_9FLAO</name>
<keyword evidence="3" id="KW-1185">Reference proteome</keyword>
<sequence length="152" mass="17874">MKIKLLILFVSISYLSLNASAQEVTFNESLNLYEFTKVQEYEGDIQTRLKIFENNLKELNYDDTEISEDRVKGESFFTKMIYGSAMEMHYNALIIFKEGRYKLTINNFKINDVRYGTVALETLKKGSQKRWVSFINENLPQVISNLEKQDTW</sequence>
<feature type="signal peptide" evidence="1">
    <location>
        <begin position="1"/>
        <end position="21"/>
    </location>
</feature>
<evidence type="ECO:0000256" key="1">
    <source>
        <dbReference type="SAM" id="SignalP"/>
    </source>
</evidence>
<dbReference type="EMBL" id="JBHMEZ010000032">
    <property type="protein sequence ID" value="MFB9055085.1"/>
    <property type="molecule type" value="Genomic_DNA"/>
</dbReference>
<evidence type="ECO:0008006" key="4">
    <source>
        <dbReference type="Google" id="ProtNLM"/>
    </source>
</evidence>
<dbReference type="RefSeq" id="WP_382384786.1">
    <property type="nucleotide sequence ID" value="NZ_JBHMEZ010000032.1"/>
</dbReference>
<accession>A0ABV5F6P9</accession>
<reference evidence="2 3" key="1">
    <citation type="submission" date="2024-09" db="EMBL/GenBank/DDBJ databases">
        <authorList>
            <person name="Sun Q."/>
            <person name="Mori K."/>
        </authorList>
    </citation>
    <scope>NUCLEOTIDE SEQUENCE [LARGE SCALE GENOMIC DNA]</scope>
    <source>
        <strain evidence="2 3">CECT 8286</strain>
    </source>
</reference>
<keyword evidence="1" id="KW-0732">Signal</keyword>
<feature type="chain" id="PRO_5047498663" description="DUF4468 domain-containing protein" evidence="1">
    <location>
        <begin position="22"/>
        <end position="152"/>
    </location>
</feature>
<gene>
    <name evidence="2" type="ORF">ACFFVB_18535</name>
</gene>
<proteinExistence type="predicted"/>
<organism evidence="2 3">
    <name type="scientific">Formosa undariae</name>
    <dbReference type="NCBI Taxonomy" id="1325436"/>
    <lineage>
        <taxon>Bacteria</taxon>
        <taxon>Pseudomonadati</taxon>
        <taxon>Bacteroidota</taxon>
        <taxon>Flavobacteriia</taxon>
        <taxon>Flavobacteriales</taxon>
        <taxon>Flavobacteriaceae</taxon>
        <taxon>Formosa</taxon>
    </lineage>
</organism>
<comment type="caution">
    <text evidence="2">The sequence shown here is derived from an EMBL/GenBank/DDBJ whole genome shotgun (WGS) entry which is preliminary data.</text>
</comment>